<dbReference type="InterPro" id="IPR034457">
    <property type="entry name" value="Organic_radical-activating"/>
</dbReference>
<sequence length="217" mass="24828">MDFAGWQKVSLVDYPGKVSTTLFTSSCNFDCEYCHNAELKKRIPHPIKEVDVYKYLSLRKNLIDAVVITGGEPTLHGHALLSFFKELKKRFPGKFIKVDTNGSNPEVLKELIEIVDFIAMDLKSLDYSLFSNVGFETILESLEITKNAKDYEIRITVYPPYIKPDNFPKFAELLKGIKNVAIQQYRPVNSVSPYPREILLDFEKALKPYVENVVVRG</sequence>
<dbReference type="eggNOG" id="COG1180">
    <property type="taxonomic scope" value="Bacteria"/>
</dbReference>
<evidence type="ECO:0000256" key="6">
    <source>
        <dbReference type="ARBA" id="ARBA00023014"/>
    </source>
</evidence>
<dbReference type="NCBIfam" id="TIGR02495">
    <property type="entry name" value="NrdG2"/>
    <property type="match status" value="1"/>
</dbReference>
<name>C5CEK3_KOSOT</name>
<evidence type="ECO:0000256" key="5">
    <source>
        <dbReference type="ARBA" id="ARBA00023004"/>
    </source>
</evidence>
<keyword evidence="3" id="KW-0949">S-adenosyl-L-methionine</keyword>
<evidence type="ECO:0000256" key="1">
    <source>
        <dbReference type="ARBA" id="ARBA00001966"/>
    </source>
</evidence>
<dbReference type="SFLD" id="SFLDS00029">
    <property type="entry name" value="Radical_SAM"/>
    <property type="match status" value="1"/>
</dbReference>
<evidence type="ECO:0000256" key="2">
    <source>
        <dbReference type="ARBA" id="ARBA00022485"/>
    </source>
</evidence>
<dbReference type="Gene3D" id="3.20.20.70">
    <property type="entry name" value="Aldolase class I"/>
    <property type="match status" value="1"/>
</dbReference>
<dbReference type="AlphaFoldDB" id="C5CEK3"/>
<dbReference type="PROSITE" id="PS51918">
    <property type="entry name" value="RADICAL_SAM"/>
    <property type="match status" value="1"/>
</dbReference>
<reference evidence="8 9" key="2">
    <citation type="journal article" date="2011" name="J. Bacteriol.">
        <title>Genome Sequence of Kosmotoga olearia Strain TBF 19.5.1, a Thermophilic Bacterium with a Wide Growth Temperature Range, Isolated from the Troll B Oil Platform in the North Sea.</title>
        <authorList>
            <person name="Swithers K.S."/>
            <person name="Dipippo J.L."/>
            <person name="Bruce D.C."/>
            <person name="Detter C."/>
            <person name="Tapia R."/>
            <person name="Han S."/>
            <person name="Goodwin L.A."/>
            <person name="Han J."/>
            <person name="Woyke T."/>
            <person name="Pitluck S."/>
            <person name="Pennacchio L."/>
            <person name="Nolan M."/>
            <person name="Mikhailova N."/>
            <person name="Land M.L."/>
            <person name="Nesbo C.L."/>
            <person name="Gogarten J.P."/>
            <person name="Noll K.M."/>
        </authorList>
    </citation>
    <scope>NUCLEOTIDE SEQUENCE [LARGE SCALE GENOMIC DNA]</scope>
    <source>
        <strain evidence="9">ATCC BAA-1733 / DSM 21960 / TBF 19.5.1</strain>
    </source>
</reference>
<organism evidence="8 9">
    <name type="scientific">Kosmotoga olearia (strain ATCC BAA-1733 / DSM 21960 / TBF 19.5.1)</name>
    <dbReference type="NCBI Taxonomy" id="521045"/>
    <lineage>
        <taxon>Bacteria</taxon>
        <taxon>Thermotogati</taxon>
        <taxon>Thermotogota</taxon>
        <taxon>Thermotogae</taxon>
        <taxon>Kosmotogales</taxon>
        <taxon>Kosmotogaceae</taxon>
        <taxon>Kosmotoga</taxon>
    </lineage>
</organism>
<keyword evidence="9" id="KW-1185">Reference proteome</keyword>
<dbReference type="KEGG" id="kol:Kole_0529"/>
<keyword evidence="5" id="KW-0408">Iron</keyword>
<dbReference type="EMBL" id="CP001634">
    <property type="protein sequence ID" value="ACR79249.1"/>
    <property type="molecule type" value="Genomic_DNA"/>
</dbReference>
<dbReference type="GO" id="GO:0051539">
    <property type="term" value="F:4 iron, 4 sulfur cluster binding"/>
    <property type="evidence" value="ECO:0007669"/>
    <property type="project" value="UniProtKB-KW"/>
</dbReference>
<feature type="domain" description="Radical SAM core" evidence="7">
    <location>
        <begin position="12"/>
        <end position="217"/>
    </location>
</feature>
<reference evidence="8 9" key="1">
    <citation type="submission" date="2009-06" db="EMBL/GenBank/DDBJ databases">
        <title>Complete sequence of Thermotogales bacterium TBF 19.5.1.</title>
        <authorList>
            <consortium name="US DOE Joint Genome Institute"/>
            <person name="Lucas S."/>
            <person name="Copeland A."/>
            <person name="Lapidus A."/>
            <person name="Glavina del Rio T."/>
            <person name="Tice H."/>
            <person name="Bruce D."/>
            <person name="Goodwin L."/>
            <person name="Pitluck S."/>
            <person name="Chertkov O."/>
            <person name="Brettin T."/>
            <person name="Detter J.C."/>
            <person name="Han C."/>
            <person name="Schmutz J."/>
            <person name="Larimer F."/>
            <person name="Land M."/>
            <person name="Hauser L."/>
            <person name="Kyrpides N."/>
            <person name="Ovchinnikova G."/>
            <person name="Noll K."/>
        </authorList>
    </citation>
    <scope>NUCLEOTIDE SEQUENCE [LARGE SCALE GENOMIC DNA]</scope>
    <source>
        <strain evidence="9">ATCC BAA-1733 / DSM 21960 / TBF 19.5.1</strain>
    </source>
</reference>
<proteinExistence type="predicted"/>
<dbReference type="GO" id="GO:0046872">
    <property type="term" value="F:metal ion binding"/>
    <property type="evidence" value="ECO:0007669"/>
    <property type="project" value="UniProtKB-KW"/>
</dbReference>
<dbReference type="InterPro" id="IPR058240">
    <property type="entry name" value="rSAM_sf"/>
</dbReference>
<protein>
    <submittedName>
        <fullName evidence="8">Anaerobic ribonucleoside-triphosphate reductase activating protein</fullName>
    </submittedName>
</protein>
<evidence type="ECO:0000256" key="4">
    <source>
        <dbReference type="ARBA" id="ARBA00022723"/>
    </source>
</evidence>
<dbReference type="InterPro" id="IPR012840">
    <property type="entry name" value="NrdG2"/>
</dbReference>
<dbReference type="InterPro" id="IPR007197">
    <property type="entry name" value="rSAM"/>
</dbReference>
<dbReference type="PANTHER" id="PTHR30352">
    <property type="entry name" value="PYRUVATE FORMATE-LYASE-ACTIVATING ENZYME"/>
    <property type="match status" value="1"/>
</dbReference>
<gene>
    <name evidence="8" type="ordered locus">Kole_0529</name>
</gene>
<dbReference type="PANTHER" id="PTHR30352:SF5">
    <property type="entry name" value="PYRUVATE FORMATE-LYASE 1-ACTIVATING ENZYME"/>
    <property type="match status" value="1"/>
</dbReference>
<dbReference type="OrthoDB" id="9782387at2"/>
<dbReference type="InterPro" id="IPR013785">
    <property type="entry name" value="Aldolase_TIM"/>
</dbReference>
<dbReference type="STRING" id="521045.Kole_0529"/>
<dbReference type="Pfam" id="PF04055">
    <property type="entry name" value="Radical_SAM"/>
    <property type="match status" value="1"/>
</dbReference>
<keyword evidence="2" id="KW-0004">4Fe-4S</keyword>
<dbReference type="SUPFAM" id="SSF102114">
    <property type="entry name" value="Radical SAM enzymes"/>
    <property type="match status" value="1"/>
</dbReference>
<keyword evidence="4" id="KW-0479">Metal-binding</keyword>
<evidence type="ECO:0000256" key="3">
    <source>
        <dbReference type="ARBA" id="ARBA00022691"/>
    </source>
</evidence>
<dbReference type="RefSeq" id="WP_012745033.1">
    <property type="nucleotide sequence ID" value="NC_012785.1"/>
</dbReference>
<evidence type="ECO:0000259" key="7">
    <source>
        <dbReference type="PROSITE" id="PS51918"/>
    </source>
</evidence>
<dbReference type="GO" id="GO:0003824">
    <property type="term" value="F:catalytic activity"/>
    <property type="evidence" value="ECO:0007669"/>
    <property type="project" value="InterPro"/>
</dbReference>
<evidence type="ECO:0000313" key="8">
    <source>
        <dbReference type="EMBL" id="ACR79249.1"/>
    </source>
</evidence>
<dbReference type="CDD" id="cd01335">
    <property type="entry name" value="Radical_SAM"/>
    <property type="match status" value="1"/>
</dbReference>
<dbReference type="SFLD" id="SFLDG01094">
    <property type="entry name" value="Uncharacterised_Radical_SAM_Su"/>
    <property type="match status" value="1"/>
</dbReference>
<dbReference type="Proteomes" id="UP000002382">
    <property type="component" value="Chromosome"/>
</dbReference>
<dbReference type="HOGENOM" id="CLU_078147_2_1_0"/>
<accession>C5CEK3</accession>
<evidence type="ECO:0000313" key="9">
    <source>
        <dbReference type="Proteomes" id="UP000002382"/>
    </source>
</evidence>
<comment type="cofactor">
    <cofactor evidence="1">
        <name>[4Fe-4S] cluster</name>
        <dbReference type="ChEBI" id="CHEBI:49883"/>
    </cofactor>
</comment>
<keyword evidence="6" id="KW-0411">Iron-sulfur</keyword>